<comment type="caution">
    <text evidence="1">The sequence shown here is derived from an EMBL/GenBank/DDBJ whole genome shotgun (WGS) entry which is preliminary data.</text>
</comment>
<sequence length="140" mass="15392">MIFSIFISICSAEVRAEESTEDVVALKELAGKSSDFPEDITDIFLRDFNNGIRRGALDSLNSHNIPVPASGIKVTTKIVDFYHNKILETHIEADGIFFLYKFLGKSGGNLFSVSCVSRTAKPFEVSVPACQQQVQLAFGN</sequence>
<name>A0A7X1FT72_9SPHN</name>
<protein>
    <submittedName>
        <fullName evidence="1">Uncharacterized protein</fullName>
    </submittedName>
</protein>
<reference evidence="1 2" key="1">
    <citation type="submission" date="2020-08" db="EMBL/GenBank/DDBJ databases">
        <title>The genome sequence of type strain Novosphingobium flavum NBRC 111647.</title>
        <authorList>
            <person name="Liu Y."/>
        </authorList>
    </citation>
    <scope>NUCLEOTIDE SEQUENCE [LARGE SCALE GENOMIC DNA]</scope>
    <source>
        <strain evidence="1 2">NBRC 111647</strain>
    </source>
</reference>
<dbReference type="Proteomes" id="UP000566813">
    <property type="component" value="Unassembled WGS sequence"/>
</dbReference>
<evidence type="ECO:0000313" key="1">
    <source>
        <dbReference type="EMBL" id="MBC2666032.1"/>
    </source>
</evidence>
<dbReference type="AlphaFoldDB" id="A0A7X1FT72"/>
<keyword evidence="2" id="KW-1185">Reference proteome</keyword>
<accession>A0A7X1FT72</accession>
<dbReference type="EMBL" id="JACLAW010000007">
    <property type="protein sequence ID" value="MBC2666032.1"/>
    <property type="molecule type" value="Genomic_DNA"/>
</dbReference>
<gene>
    <name evidence="1" type="ORF">H7F51_10885</name>
</gene>
<organism evidence="1 2">
    <name type="scientific">Novosphingobium flavum</name>
    <dbReference type="NCBI Taxonomy" id="1778672"/>
    <lineage>
        <taxon>Bacteria</taxon>
        <taxon>Pseudomonadati</taxon>
        <taxon>Pseudomonadota</taxon>
        <taxon>Alphaproteobacteria</taxon>
        <taxon>Sphingomonadales</taxon>
        <taxon>Sphingomonadaceae</taxon>
        <taxon>Novosphingobium</taxon>
    </lineage>
</organism>
<evidence type="ECO:0000313" key="2">
    <source>
        <dbReference type="Proteomes" id="UP000566813"/>
    </source>
</evidence>
<dbReference type="RefSeq" id="WP_185664335.1">
    <property type="nucleotide sequence ID" value="NZ_JACLAW010000007.1"/>
</dbReference>
<proteinExistence type="predicted"/>